<dbReference type="PANTHER" id="PTHR30160">
    <property type="entry name" value="TETRAACYLDISACCHARIDE 4'-KINASE-RELATED"/>
    <property type="match status" value="1"/>
</dbReference>
<evidence type="ECO:0000313" key="4">
    <source>
        <dbReference type="Proteomes" id="UP000036902"/>
    </source>
</evidence>
<keyword evidence="4" id="KW-1185">Reference proteome</keyword>
<evidence type="ECO:0000256" key="1">
    <source>
        <dbReference type="ARBA" id="ARBA00022676"/>
    </source>
</evidence>
<dbReference type="STRING" id="1134435.AC731_013130"/>
<keyword evidence="2 3" id="KW-0808">Transferase</keyword>
<evidence type="ECO:0000256" key="2">
    <source>
        <dbReference type="ARBA" id="ARBA00022679"/>
    </source>
</evidence>
<dbReference type="Pfam" id="PF01075">
    <property type="entry name" value="Glyco_transf_9"/>
    <property type="match status" value="1"/>
</dbReference>
<protein>
    <submittedName>
        <fullName evidence="3">Lipopolysaccharide heptosyltransferase</fullName>
    </submittedName>
</protein>
<proteinExistence type="predicted"/>
<dbReference type="InterPro" id="IPR002201">
    <property type="entry name" value="Glyco_trans_9"/>
</dbReference>
<dbReference type="GO" id="GO:0005829">
    <property type="term" value="C:cytosol"/>
    <property type="evidence" value="ECO:0007669"/>
    <property type="project" value="TreeGrafter"/>
</dbReference>
<dbReference type="PANTHER" id="PTHR30160:SF1">
    <property type="entry name" value="LIPOPOLYSACCHARIDE 1,2-N-ACETYLGLUCOSAMINETRANSFERASE-RELATED"/>
    <property type="match status" value="1"/>
</dbReference>
<dbReference type="CDD" id="cd03789">
    <property type="entry name" value="GT9_LPS_heptosyltransferase"/>
    <property type="match status" value="1"/>
</dbReference>
<dbReference type="Gene3D" id="3.40.50.2000">
    <property type="entry name" value="Glycogen Phosphorylase B"/>
    <property type="match status" value="2"/>
</dbReference>
<gene>
    <name evidence="3" type="ORF">AC731_013130</name>
</gene>
<dbReference type="Proteomes" id="UP000036902">
    <property type="component" value="Chromosome"/>
</dbReference>
<sequence length="358" mass="39250">MSKRPEPSPAMNRLLIVRTSAIGDVVFASPFAAAVKRTWPQAHVAWLVEPGIHELLAADPCIDELILWPKGEWKQLWHNRRYGELFRRIRAFRALLRAKRFDTAIDMQSLLKSGLLTWLSGAPRRIGLGSREGSQWLMTERVPKGGIARRIGSEYRYLAEQLGLDAGEFLPRLCVGDDTEAKAQALMAAHGLAPKRFAVFAPFTTRPQKHWFEDAWQALAPKVRDELGLTPVILGGPADREAAARIAGNTPGVISLAGATRLPEAAALIRHAGLLVGVDTGLTHMGTAFATPTVALFGSTRPYLDTGRSNGRVIWLGLPCSPCRRRPTCDGAFTCLREITADRVMDEARAVLSVEHAS</sequence>
<organism evidence="3 4">
    <name type="scientific">Thauera humireducens</name>
    <dbReference type="NCBI Taxonomy" id="1134435"/>
    <lineage>
        <taxon>Bacteria</taxon>
        <taxon>Pseudomonadati</taxon>
        <taxon>Pseudomonadota</taxon>
        <taxon>Betaproteobacteria</taxon>
        <taxon>Rhodocyclales</taxon>
        <taxon>Zoogloeaceae</taxon>
        <taxon>Thauera</taxon>
    </lineage>
</organism>
<dbReference type="AlphaFoldDB" id="A0A127K750"/>
<dbReference type="KEGG" id="thu:AC731_013130"/>
<dbReference type="SUPFAM" id="SSF53756">
    <property type="entry name" value="UDP-Glycosyltransferase/glycogen phosphorylase"/>
    <property type="match status" value="1"/>
</dbReference>
<evidence type="ECO:0000313" key="3">
    <source>
        <dbReference type="EMBL" id="AMO37795.1"/>
    </source>
</evidence>
<reference evidence="4" key="1">
    <citation type="submission" date="2016-03" db="EMBL/GenBank/DDBJ databases">
        <authorList>
            <person name="Ma C."/>
            <person name="Zhou S."/>
            <person name="Yang G."/>
        </authorList>
    </citation>
    <scope>NUCLEOTIDE SEQUENCE [LARGE SCALE GENOMIC DNA]</scope>
    <source>
        <strain evidence="4">SgZ-1</strain>
    </source>
</reference>
<name>A0A127K750_9RHOO</name>
<accession>A0A127K750</accession>
<dbReference type="GO" id="GO:0008713">
    <property type="term" value="F:ADP-heptose-lipopolysaccharide heptosyltransferase activity"/>
    <property type="evidence" value="ECO:0007669"/>
    <property type="project" value="TreeGrafter"/>
</dbReference>
<dbReference type="InterPro" id="IPR051199">
    <property type="entry name" value="LPS_LOS_Heptosyltrfase"/>
</dbReference>
<dbReference type="EMBL" id="CP014646">
    <property type="protein sequence ID" value="AMO37795.1"/>
    <property type="molecule type" value="Genomic_DNA"/>
</dbReference>
<keyword evidence="1" id="KW-0328">Glycosyltransferase</keyword>
<dbReference type="GO" id="GO:0009244">
    <property type="term" value="P:lipopolysaccharide core region biosynthetic process"/>
    <property type="evidence" value="ECO:0007669"/>
    <property type="project" value="TreeGrafter"/>
</dbReference>